<dbReference type="Proteomes" id="UP000192223">
    <property type="component" value="Unplaced"/>
</dbReference>
<feature type="region of interest" description="Disordered" evidence="1">
    <location>
        <begin position="125"/>
        <end position="211"/>
    </location>
</feature>
<feature type="compositionally biased region" description="Polar residues" evidence="1">
    <location>
        <begin position="150"/>
        <end position="171"/>
    </location>
</feature>
<evidence type="ECO:0000256" key="1">
    <source>
        <dbReference type="SAM" id="MobiDB-lite"/>
    </source>
</evidence>
<dbReference type="RefSeq" id="XP_018327895.1">
    <property type="nucleotide sequence ID" value="XM_018472393.2"/>
</dbReference>
<accession>A0A1W4X6E0</accession>
<feature type="compositionally biased region" description="Low complexity" evidence="1">
    <location>
        <begin position="130"/>
        <end position="149"/>
    </location>
</feature>
<feature type="compositionally biased region" description="Basic residues" evidence="1">
    <location>
        <begin position="177"/>
        <end position="187"/>
    </location>
</feature>
<protein>
    <submittedName>
        <fullName evidence="3">Uncharacterized protein LOC108738807</fullName>
    </submittedName>
</protein>
<evidence type="ECO:0000313" key="3">
    <source>
        <dbReference type="RefSeq" id="XP_018327895.1"/>
    </source>
</evidence>
<dbReference type="OrthoDB" id="6619754at2759"/>
<dbReference type="AlphaFoldDB" id="A0A1W4X6E0"/>
<evidence type="ECO:0000313" key="2">
    <source>
        <dbReference type="Proteomes" id="UP000192223"/>
    </source>
</evidence>
<keyword evidence="2" id="KW-1185">Reference proteome</keyword>
<organism evidence="2 3">
    <name type="scientific">Agrilus planipennis</name>
    <name type="common">Emerald ash borer</name>
    <name type="synonym">Agrilus marcopoli</name>
    <dbReference type="NCBI Taxonomy" id="224129"/>
    <lineage>
        <taxon>Eukaryota</taxon>
        <taxon>Metazoa</taxon>
        <taxon>Ecdysozoa</taxon>
        <taxon>Arthropoda</taxon>
        <taxon>Hexapoda</taxon>
        <taxon>Insecta</taxon>
        <taxon>Pterygota</taxon>
        <taxon>Neoptera</taxon>
        <taxon>Endopterygota</taxon>
        <taxon>Coleoptera</taxon>
        <taxon>Polyphaga</taxon>
        <taxon>Elateriformia</taxon>
        <taxon>Buprestoidea</taxon>
        <taxon>Buprestidae</taxon>
        <taxon>Agrilinae</taxon>
        <taxon>Agrilus</taxon>
    </lineage>
</organism>
<dbReference type="GeneID" id="108738807"/>
<name>A0A1W4X6E0_AGRPL</name>
<dbReference type="STRING" id="224129.A0A1W4X6E0"/>
<gene>
    <name evidence="3" type="primary">LOC108738807</name>
</gene>
<dbReference type="InParanoid" id="A0A1W4X6E0"/>
<dbReference type="KEGG" id="apln:108738807"/>
<reference evidence="3" key="1">
    <citation type="submission" date="2025-08" db="UniProtKB">
        <authorList>
            <consortium name="RefSeq"/>
        </authorList>
    </citation>
    <scope>IDENTIFICATION</scope>
    <source>
        <tissue evidence="3">Entire body</tissue>
    </source>
</reference>
<proteinExistence type="predicted"/>
<feature type="region of interest" description="Disordered" evidence="1">
    <location>
        <begin position="83"/>
        <end position="106"/>
    </location>
</feature>
<sequence>MSPASSGALEVERYIGACLISSQRHQGGNGRSTKRYDYYVQPPGDVVFRQQQKYNSHSTNNAFRRCHSVDGWAGGIPLISFANPNNNSNHHHQRRSGTVGRKQDAHHDGLTRLAVHTQGAPLILSHQKYSGNGRRSNTNNSSSNVRKSNQSVDAASVTSDESTGTGNSETTALPRIIKPRKRRKKDRKPLPHLLQTFSRHDDGLSSSTDSGSPDIASLVVDLMVAPYFPVHHPNNRHHQQRTLLNYSDNLTNDSNVTGCTNDISETPKLHHRFEDVEVPKDEDPKEMTTSCQCTYCNPADQIWDVSKNNDCYSPFLTTPTFCFDSSTRLITDAMSSVSLDDEDDEVVTRRKNVESSTRNFIEISTEIVTSPNGHRDLEIKLFPSNDKGVGAGGGVVREVNNNNSTGKCLSEACCDKTGTVIGNYKGIMHHEY</sequence>